<dbReference type="PANTHER" id="PTHR37540:SF5">
    <property type="entry name" value="TRANSCRIPTION FACTOR DOMAIN-CONTAINING PROTEIN"/>
    <property type="match status" value="1"/>
</dbReference>
<comment type="caution">
    <text evidence="1">The sequence shown here is derived from an EMBL/GenBank/DDBJ whole genome shotgun (WGS) entry which is preliminary data.</text>
</comment>
<protein>
    <recommendedName>
        <fullName evidence="3">Transcription factor domain-containing protein</fullName>
    </recommendedName>
</protein>
<dbReference type="Proteomes" id="UP001203852">
    <property type="component" value="Unassembled WGS sequence"/>
</dbReference>
<gene>
    <name evidence="1" type="ORF">EDD36DRAFT_272293</name>
</gene>
<keyword evidence="2" id="KW-1185">Reference proteome</keyword>
<sequence length="547" mass="60531">MSNIHFVHDNEPGTPLDTEQTRALRSHVRKVNLERLQQRTTQRMENFRSLSIDDFSQHGEIKPEKRRFPVRFEVAATEASSSNALQSDKGPPVPRAERLATLAATEGPESLSGTIGGASAGLRTGLSLEVASEDEVLRSTTTRHLYSAQISAMTGIHENLAESLLSSGAFRVATEPLLTAEHQTPDLMHLSIFPDLLENRAFLSALIYSMLQSPDYSTSATKGLHFKGRAIQCLQEDLHKNGSTCWTLAICTILVLCGAARHSGEISEYTAHAEGLDRLVRLCHSSQVQLPSDILRAVLWLDLTGAGILGDRRRFSEDDFSALLNIDTILLSCPHDELPYGFTFHGDIIHHDLLSCIERIKSLQSTMATSSLEAIKADNMRVSITSRLVSLQQTCQGFGPISEGCRVAAYIICDACIDRCGKSSFVGSRLSESLTRILAESIGSEEWAYRRDLLLWLVLVVGASASRAGGWFGSGDDSPYRDLMERLLHNASTWAEKEEGSFILRSTVQGYIYDQDWLDKRHLIPHWMDLEKLLTQSEIFDARASGS</sequence>
<reference evidence="1" key="1">
    <citation type="journal article" date="2022" name="bioRxiv">
        <title>Deciphering the potential niche of two novel black yeast fungi from a biological soil crust based on their genomes, phenotypes, and melanin regulation.</title>
        <authorList>
            <consortium name="DOE Joint Genome Institute"/>
            <person name="Carr E.C."/>
            <person name="Barton Q."/>
            <person name="Grambo S."/>
            <person name="Sullivan M."/>
            <person name="Renfro C.M."/>
            <person name="Kuo A."/>
            <person name="Pangilinan J."/>
            <person name="Lipzen A."/>
            <person name="Keymanesh K."/>
            <person name="Savage E."/>
            <person name="Barry K."/>
            <person name="Grigoriev I.V."/>
            <person name="Riekhof W.R."/>
            <person name="Harris S.S."/>
        </authorList>
    </citation>
    <scope>NUCLEOTIDE SEQUENCE</scope>
    <source>
        <strain evidence="1">JF 03-4F</strain>
    </source>
</reference>
<dbReference type="EMBL" id="MU404355">
    <property type="protein sequence ID" value="KAI1612028.1"/>
    <property type="molecule type" value="Genomic_DNA"/>
</dbReference>
<dbReference type="PANTHER" id="PTHR37540">
    <property type="entry name" value="TRANSCRIPTION FACTOR (ACR-2), PUTATIVE-RELATED-RELATED"/>
    <property type="match status" value="1"/>
</dbReference>
<evidence type="ECO:0000313" key="2">
    <source>
        <dbReference type="Proteomes" id="UP001203852"/>
    </source>
</evidence>
<organism evidence="1 2">
    <name type="scientific">Exophiala viscosa</name>
    <dbReference type="NCBI Taxonomy" id="2486360"/>
    <lineage>
        <taxon>Eukaryota</taxon>
        <taxon>Fungi</taxon>
        <taxon>Dikarya</taxon>
        <taxon>Ascomycota</taxon>
        <taxon>Pezizomycotina</taxon>
        <taxon>Eurotiomycetes</taxon>
        <taxon>Chaetothyriomycetidae</taxon>
        <taxon>Chaetothyriales</taxon>
        <taxon>Herpotrichiellaceae</taxon>
        <taxon>Exophiala</taxon>
    </lineage>
</organism>
<name>A0AAN6DTU8_9EURO</name>
<dbReference type="AlphaFoldDB" id="A0AAN6DTU8"/>
<evidence type="ECO:0008006" key="3">
    <source>
        <dbReference type="Google" id="ProtNLM"/>
    </source>
</evidence>
<accession>A0AAN6DTU8</accession>
<evidence type="ECO:0000313" key="1">
    <source>
        <dbReference type="EMBL" id="KAI1612028.1"/>
    </source>
</evidence>
<proteinExistence type="predicted"/>